<proteinExistence type="predicted"/>
<dbReference type="Proteomes" id="UP000325161">
    <property type="component" value="Chromosome"/>
</dbReference>
<name>A0A5C0B5D8_9BURK</name>
<evidence type="ECO:0000259" key="2">
    <source>
        <dbReference type="Pfam" id="PF01266"/>
    </source>
</evidence>
<dbReference type="EMBL" id="CP043046">
    <property type="protein sequence ID" value="QEI08893.1"/>
    <property type="molecule type" value="Genomic_DNA"/>
</dbReference>
<feature type="domain" description="FAD dependent oxidoreductase" evidence="2">
    <location>
        <begin position="27"/>
        <end position="382"/>
    </location>
</feature>
<dbReference type="Gene3D" id="3.30.9.10">
    <property type="entry name" value="D-Amino Acid Oxidase, subunit A, domain 2"/>
    <property type="match status" value="1"/>
</dbReference>
<organism evidence="3 4">
    <name type="scientific">Pigmentiphaga aceris</name>
    <dbReference type="NCBI Taxonomy" id="1940612"/>
    <lineage>
        <taxon>Bacteria</taxon>
        <taxon>Pseudomonadati</taxon>
        <taxon>Pseudomonadota</taxon>
        <taxon>Betaproteobacteria</taxon>
        <taxon>Burkholderiales</taxon>
        <taxon>Alcaligenaceae</taxon>
        <taxon>Pigmentiphaga</taxon>
    </lineage>
</organism>
<gene>
    <name evidence="3" type="ORF">FXN63_25825</name>
</gene>
<reference evidence="3 4" key="1">
    <citation type="submission" date="2019-08" db="EMBL/GenBank/DDBJ databases">
        <title>Amphibian skin-associated Pigmentiphaga: genome sequence and occurrence across geography and hosts.</title>
        <authorList>
            <person name="Bletz M.C."/>
            <person name="Bunk B."/>
            <person name="Sproeer C."/>
            <person name="Biwer P."/>
            <person name="Reiter S."/>
            <person name="Rabemananjara F.C.E."/>
            <person name="Schulz S."/>
            <person name="Overmann J."/>
            <person name="Vences M."/>
        </authorList>
    </citation>
    <scope>NUCLEOTIDE SEQUENCE [LARGE SCALE GENOMIC DNA]</scope>
    <source>
        <strain evidence="3 4">Mada1488</strain>
    </source>
</reference>
<dbReference type="InterPro" id="IPR006076">
    <property type="entry name" value="FAD-dep_OxRdtase"/>
</dbReference>
<dbReference type="GO" id="GO:0016491">
    <property type="term" value="F:oxidoreductase activity"/>
    <property type="evidence" value="ECO:0007669"/>
    <property type="project" value="UniProtKB-KW"/>
</dbReference>
<accession>A0A5C0B5D8</accession>
<dbReference type="Pfam" id="PF01266">
    <property type="entry name" value="DAO"/>
    <property type="match status" value="1"/>
</dbReference>
<evidence type="ECO:0000256" key="1">
    <source>
        <dbReference type="ARBA" id="ARBA00023002"/>
    </source>
</evidence>
<dbReference type="KEGG" id="pacr:FXN63_25825"/>
<dbReference type="InterPro" id="IPR036188">
    <property type="entry name" value="FAD/NAD-bd_sf"/>
</dbReference>
<dbReference type="RefSeq" id="WP_148818471.1">
    <property type="nucleotide sequence ID" value="NZ_CP043046.1"/>
</dbReference>
<sequence length="425" mass="46151">MKLEPYWLDTAPAFTGGAYGDLPARADVVVIGGGFTGLSSALSLAKRNASVVVLEGGRVIGQASGRNGGHCNNGTSQDFATLTARYGADRARLFYNAYDAAVETVSGLVTSENIDCDFKRVGKIKLAAKPEHFAKLEKAYHGLRDNVDRDVDLVPASRIRDEVGSDRYYGGLVQHKGAQMHMGKFGVGLAQAAVRAGATIYESALVTALNKQAGGGFEVVTARGTIRANQVLLATGCSNIGPFKWWQRRIVPVGSFIVVTEPLSVAQLDRIMPKRRNCVTTKNIGNYFRTTPDNRLLFGGRARFAMSNPTSDMKSGDILRAGMQEVFPELKDTRLDYCWGGMVDMTADRLPHAGERDGLYYAMGYSGHGVQMSVHMGGVMADVINGTPQANPWGDRDWPSLPGYSGKPWFLPLAGLYYRMKDVLY</sequence>
<dbReference type="SUPFAM" id="SSF51905">
    <property type="entry name" value="FAD/NAD(P)-binding domain"/>
    <property type="match status" value="1"/>
</dbReference>
<evidence type="ECO:0000313" key="3">
    <source>
        <dbReference type="EMBL" id="QEI08893.1"/>
    </source>
</evidence>
<dbReference type="Gene3D" id="3.50.50.60">
    <property type="entry name" value="FAD/NAD(P)-binding domain"/>
    <property type="match status" value="1"/>
</dbReference>
<keyword evidence="4" id="KW-1185">Reference proteome</keyword>
<dbReference type="AlphaFoldDB" id="A0A5C0B5D8"/>
<keyword evidence="1" id="KW-0560">Oxidoreductase</keyword>
<dbReference type="PANTHER" id="PTHR13847:SF281">
    <property type="entry name" value="FAD DEPENDENT OXIDOREDUCTASE DOMAIN-CONTAINING PROTEIN"/>
    <property type="match status" value="1"/>
</dbReference>
<evidence type="ECO:0000313" key="4">
    <source>
        <dbReference type="Proteomes" id="UP000325161"/>
    </source>
</evidence>
<dbReference type="GO" id="GO:0005737">
    <property type="term" value="C:cytoplasm"/>
    <property type="evidence" value="ECO:0007669"/>
    <property type="project" value="TreeGrafter"/>
</dbReference>
<dbReference type="PANTHER" id="PTHR13847">
    <property type="entry name" value="SARCOSINE DEHYDROGENASE-RELATED"/>
    <property type="match status" value="1"/>
</dbReference>
<dbReference type="OrthoDB" id="9342835at2"/>
<protein>
    <submittedName>
        <fullName evidence="3">FAD-binding oxidoreductase</fullName>
    </submittedName>
</protein>